<dbReference type="CDD" id="cd00082">
    <property type="entry name" value="HisKA"/>
    <property type="match status" value="1"/>
</dbReference>
<dbReference type="Gene3D" id="3.30.450.20">
    <property type="entry name" value="PAS domain"/>
    <property type="match status" value="1"/>
</dbReference>
<keyword evidence="5" id="KW-0547">Nucleotide-binding</keyword>
<evidence type="ECO:0000313" key="11">
    <source>
        <dbReference type="EMBL" id="EQB18940.1"/>
    </source>
</evidence>
<keyword evidence="9" id="KW-0472">Membrane</keyword>
<dbReference type="GO" id="GO:0005524">
    <property type="term" value="F:ATP binding"/>
    <property type="evidence" value="ECO:0007669"/>
    <property type="project" value="UniProtKB-KW"/>
</dbReference>
<evidence type="ECO:0000256" key="1">
    <source>
        <dbReference type="ARBA" id="ARBA00000085"/>
    </source>
</evidence>
<evidence type="ECO:0000256" key="7">
    <source>
        <dbReference type="ARBA" id="ARBA00022840"/>
    </source>
</evidence>
<dbReference type="PROSITE" id="PS50109">
    <property type="entry name" value="HIS_KIN"/>
    <property type="match status" value="1"/>
</dbReference>
<dbReference type="CDD" id="cd00130">
    <property type="entry name" value="PAS"/>
    <property type="match status" value="1"/>
</dbReference>
<dbReference type="InterPro" id="IPR036890">
    <property type="entry name" value="HATPase_C_sf"/>
</dbReference>
<evidence type="ECO:0000256" key="3">
    <source>
        <dbReference type="ARBA" id="ARBA00022553"/>
    </source>
</evidence>
<evidence type="ECO:0000256" key="6">
    <source>
        <dbReference type="ARBA" id="ARBA00022777"/>
    </source>
</evidence>
<dbReference type="AlphaFoldDB" id="T0J477"/>
<accession>T0J477</accession>
<keyword evidence="7" id="KW-0067">ATP-binding</keyword>
<dbReference type="SUPFAM" id="SSF47384">
    <property type="entry name" value="Homodimeric domain of signal transducing histidine kinase"/>
    <property type="match status" value="1"/>
</dbReference>
<evidence type="ECO:0000256" key="9">
    <source>
        <dbReference type="SAM" id="Phobius"/>
    </source>
</evidence>
<evidence type="ECO:0000256" key="4">
    <source>
        <dbReference type="ARBA" id="ARBA00022679"/>
    </source>
</evidence>
<protein>
    <recommendedName>
        <fullName evidence="2">histidine kinase</fullName>
        <ecNumber evidence="2">2.7.13.3</ecNumber>
    </recommendedName>
</protein>
<keyword evidence="3" id="KW-0597">Phosphoprotein</keyword>
<dbReference type="NCBIfam" id="TIGR00229">
    <property type="entry name" value="sensory_box"/>
    <property type="match status" value="1"/>
</dbReference>
<name>T0J477_9SPHN</name>
<dbReference type="OrthoDB" id="9789238at2"/>
<organism evidence="11 12">
    <name type="scientific">Novosphingobium lindaniclasticum LE124</name>
    <dbReference type="NCBI Taxonomy" id="1096930"/>
    <lineage>
        <taxon>Bacteria</taxon>
        <taxon>Pseudomonadati</taxon>
        <taxon>Pseudomonadota</taxon>
        <taxon>Alphaproteobacteria</taxon>
        <taxon>Sphingomonadales</taxon>
        <taxon>Sphingomonadaceae</taxon>
        <taxon>Novosphingobium</taxon>
    </lineage>
</organism>
<keyword evidence="12" id="KW-1185">Reference proteome</keyword>
<keyword evidence="9" id="KW-1133">Transmembrane helix</keyword>
<dbReference type="InterPro" id="IPR005467">
    <property type="entry name" value="His_kinase_dom"/>
</dbReference>
<keyword evidence="9" id="KW-0812">Transmembrane</keyword>
<evidence type="ECO:0000313" key="12">
    <source>
        <dbReference type="Proteomes" id="UP000015527"/>
    </source>
</evidence>
<evidence type="ECO:0000259" key="10">
    <source>
        <dbReference type="PROSITE" id="PS50109"/>
    </source>
</evidence>
<evidence type="ECO:0000256" key="8">
    <source>
        <dbReference type="ARBA" id="ARBA00023012"/>
    </source>
</evidence>
<dbReference type="RefSeq" id="WP_021232672.1">
    <property type="nucleotide sequence ID" value="NZ_ATHL01000028.1"/>
</dbReference>
<keyword evidence="8" id="KW-0902">Two-component regulatory system</keyword>
<dbReference type="GO" id="GO:0000155">
    <property type="term" value="F:phosphorelay sensor kinase activity"/>
    <property type="evidence" value="ECO:0007669"/>
    <property type="project" value="InterPro"/>
</dbReference>
<dbReference type="SUPFAM" id="SSF55874">
    <property type="entry name" value="ATPase domain of HSP90 chaperone/DNA topoisomerase II/histidine kinase"/>
    <property type="match status" value="1"/>
</dbReference>
<dbReference type="SUPFAM" id="SSF55785">
    <property type="entry name" value="PYP-like sensor domain (PAS domain)"/>
    <property type="match status" value="1"/>
</dbReference>
<dbReference type="EC" id="2.7.13.3" evidence="2"/>
<dbReference type="PRINTS" id="PR00344">
    <property type="entry name" value="BCTRLSENSOR"/>
</dbReference>
<dbReference type="InterPro" id="IPR035965">
    <property type="entry name" value="PAS-like_dom_sf"/>
</dbReference>
<feature type="transmembrane region" description="Helical" evidence="9">
    <location>
        <begin position="41"/>
        <end position="58"/>
    </location>
</feature>
<feature type="transmembrane region" description="Helical" evidence="9">
    <location>
        <begin position="12"/>
        <end position="29"/>
    </location>
</feature>
<dbReference type="PANTHER" id="PTHR43065">
    <property type="entry name" value="SENSOR HISTIDINE KINASE"/>
    <property type="match status" value="1"/>
</dbReference>
<keyword evidence="4" id="KW-0808">Transferase</keyword>
<dbReference type="InterPro" id="IPR004358">
    <property type="entry name" value="Sig_transdc_His_kin-like_C"/>
</dbReference>
<dbReference type="EMBL" id="ATHL01000028">
    <property type="protein sequence ID" value="EQB18940.1"/>
    <property type="molecule type" value="Genomic_DNA"/>
</dbReference>
<dbReference type="Pfam" id="PF02518">
    <property type="entry name" value="HATPase_c"/>
    <property type="match status" value="1"/>
</dbReference>
<dbReference type="Proteomes" id="UP000015527">
    <property type="component" value="Unassembled WGS sequence"/>
</dbReference>
<reference evidence="11 12" key="1">
    <citation type="journal article" date="2013" name="Genome Announc.">
        <title>Genome Sequence of Novosphingobium lindaniclasticum LE124T, Isolated from a Hexachlorocyclohexane Dumpsite.</title>
        <authorList>
            <person name="Saxena A."/>
            <person name="Nayyar N."/>
            <person name="Sangwan N."/>
            <person name="Kumari R."/>
            <person name="Khurana J.P."/>
            <person name="Lal R."/>
        </authorList>
    </citation>
    <scope>NUCLEOTIDE SEQUENCE [LARGE SCALE GENOMIC DNA]</scope>
    <source>
        <strain evidence="11 12">LE124</strain>
    </source>
</reference>
<dbReference type="SMART" id="SM00387">
    <property type="entry name" value="HATPase_c"/>
    <property type="match status" value="1"/>
</dbReference>
<evidence type="ECO:0000256" key="5">
    <source>
        <dbReference type="ARBA" id="ARBA00022741"/>
    </source>
</evidence>
<dbReference type="Pfam" id="PF00512">
    <property type="entry name" value="HisKA"/>
    <property type="match status" value="1"/>
</dbReference>
<sequence length="504" mass="55451">MAAGVFLLDTYTNLGSAFATLYCLVIVIASTTGSGRSSLKTWPILCVALTILSFAVVHGRHPDIAALLRMVISLAAIGVTTALMRHRKIMDDRLRREELHYEAVFNSLSMAIWEHDFRPVAAELKRLRDSGVTDLRTYLRNNPDFVIRTRRMVRITDANRSAISMMGFSGKDSFFGRLSDFLPESDESFADCLLAIDERREVFETETTVRTASGEPIDIIVTFSLAPHFPLDRVPGSILDITKRGQLERIVASTRAQLERAQRSASVAAMSAAIAHEINQPLAAIQNFVDTATRWLQRTPPNVAEALEALGSLRGCAQHAHEVVKRVRGLVRDSSGEMRELALRPLIEEIAKVARLGLQPGSRIVVGPLSDACTILGDRILLQQLFLNLINNAFQAMESDADIERGVHIMAENVGPDKVVLRVRDHGPGWDRSLRERAFESFYSTKTDGMGLGLAICQSIVEAHGGEIRLDNDVDRGAIVEITLPTILRTAQAAVLDSPAAVEP</sequence>
<dbReference type="Gene3D" id="1.10.287.130">
    <property type="match status" value="1"/>
</dbReference>
<dbReference type="InterPro" id="IPR036097">
    <property type="entry name" value="HisK_dim/P_sf"/>
</dbReference>
<comment type="caution">
    <text evidence="11">The sequence shown here is derived from an EMBL/GenBank/DDBJ whole genome shotgun (WGS) entry which is preliminary data.</text>
</comment>
<dbReference type="eggNOG" id="COG4191">
    <property type="taxonomic scope" value="Bacteria"/>
</dbReference>
<dbReference type="InterPro" id="IPR003661">
    <property type="entry name" value="HisK_dim/P_dom"/>
</dbReference>
<keyword evidence="6" id="KW-0418">Kinase</keyword>
<feature type="transmembrane region" description="Helical" evidence="9">
    <location>
        <begin position="64"/>
        <end position="84"/>
    </location>
</feature>
<dbReference type="InterPro" id="IPR003594">
    <property type="entry name" value="HATPase_dom"/>
</dbReference>
<dbReference type="SMART" id="SM00388">
    <property type="entry name" value="HisKA"/>
    <property type="match status" value="1"/>
</dbReference>
<evidence type="ECO:0000256" key="2">
    <source>
        <dbReference type="ARBA" id="ARBA00012438"/>
    </source>
</evidence>
<gene>
    <name evidence="11" type="ORF">L284_03510</name>
</gene>
<dbReference type="Gene3D" id="3.30.565.10">
    <property type="entry name" value="Histidine kinase-like ATPase, C-terminal domain"/>
    <property type="match status" value="1"/>
</dbReference>
<comment type="catalytic activity">
    <reaction evidence="1">
        <text>ATP + protein L-histidine = ADP + protein N-phospho-L-histidine.</text>
        <dbReference type="EC" id="2.7.13.3"/>
    </reaction>
</comment>
<proteinExistence type="predicted"/>
<feature type="domain" description="Histidine kinase" evidence="10">
    <location>
        <begin position="273"/>
        <end position="488"/>
    </location>
</feature>
<dbReference type="PATRIC" id="fig|1096930.3.peg.694"/>
<dbReference type="Pfam" id="PF13188">
    <property type="entry name" value="PAS_8"/>
    <property type="match status" value="1"/>
</dbReference>
<dbReference type="PANTHER" id="PTHR43065:SF10">
    <property type="entry name" value="PEROXIDE STRESS-ACTIVATED HISTIDINE KINASE MAK3"/>
    <property type="match status" value="1"/>
</dbReference>
<dbReference type="InterPro" id="IPR000014">
    <property type="entry name" value="PAS"/>
</dbReference>